<evidence type="ECO:0000256" key="1">
    <source>
        <dbReference type="SAM" id="MobiDB-lite"/>
    </source>
</evidence>
<name>A0A813HYW0_POLGL</name>
<evidence type="ECO:0008006" key="4">
    <source>
        <dbReference type="Google" id="ProtNLM"/>
    </source>
</evidence>
<dbReference type="EMBL" id="CAJNNV010033190">
    <property type="protein sequence ID" value="CAE8642677.1"/>
    <property type="molecule type" value="Genomic_DNA"/>
</dbReference>
<feature type="non-terminal residue" evidence="2">
    <location>
        <position position="1"/>
    </location>
</feature>
<proteinExistence type="predicted"/>
<feature type="region of interest" description="Disordered" evidence="1">
    <location>
        <begin position="158"/>
        <end position="183"/>
    </location>
</feature>
<keyword evidence="3" id="KW-1185">Reference proteome</keyword>
<protein>
    <recommendedName>
        <fullName evidence="4">RanBP2-type domain-containing protein</fullName>
    </recommendedName>
</protein>
<accession>A0A813HYW0</accession>
<sequence>MPRSWRSSDWICPGCKNWQVGSYMHCMICRHDKPTISTMGQLAHKFYPLADQKMACEGQRNCHGCHAIIHASHAACLACKDRAATKDAHQKAQDMIAKMSSEPGLPAILPPPPQLALAAPAPAVDEEQKKNHKEFAELLDKYQGMDPEAVLADLERMQKGLPMEAPRQMSPEEEAAAERVAEQ</sequence>
<dbReference type="Proteomes" id="UP000654075">
    <property type="component" value="Unassembled WGS sequence"/>
</dbReference>
<dbReference type="AlphaFoldDB" id="A0A813HYW0"/>
<comment type="caution">
    <text evidence="2">The sequence shown here is derived from an EMBL/GenBank/DDBJ whole genome shotgun (WGS) entry which is preliminary data.</text>
</comment>
<reference evidence="2" key="1">
    <citation type="submission" date="2021-02" db="EMBL/GenBank/DDBJ databases">
        <authorList>
            <person name="Dougan E. K."/>
            <person name="Rhodes N."/>
            <person name="Thang M."/>
            <person name="Chan C."/>
        </authorList>
    </citation>
    <scope>NUCLEOTIDE SEQUENCE</scope>
</reference>
<dbReference type="OrthoDB" id="466638at2759"/>
<evidence type="ECO:0000313" key="3">
    <source>
        <dbReference type="Proteomes" id="UP000654075"/>
    </source>
</evidence>
<organism evidence="2 3">
    <name type="scientific">Polarella glacialis</name>
    <name type="common">Dinoflagellate</name>
    <dbReference type="NCBI Taxonomy" id="89957"/>
    <lineage>
        <taxon>Eukaryota</taxon>
        <taxon>Sar</taxon>
        <taxon>Alveolata</taxon>
        <taxon>Dinophyceae</taxon>
        <taxon>Suessiales</taxon>
        <taxon>Suessiaceae</taxon>
        <taxon>Polarella</taxon>
    </lineage>
</organism>
<gene>
    <name evidence="2" type="ORF">PGLA1383_LOCUS57101</name>
</gene>
<evidence type="ECO:0000313" key="2">
    <source>
        <dbReference type="EMBL" id="CAE8642677.1"/>
    </source>
</evidence>